<proteinExistence type="predicted"/>
<feature type="transmembrane region" description="Helical" evidence="1">
    <location>
        <begin position="57"/>
        <end position="79"/>
    </location>
</feature>
<evidence type="ECO:0000313" key="7">
    <source>
        <dbReference type="Proteomes" id="UP000299011"/>
    </source>
</evidence>
<feature type="transmembrane region" description="Helical" evidence="1">
    <location>
        <begin position="25"/>
        <end position="45"/>
    </location>
</feature>
<name>I3R467_HALMT</name>
<evidence type="ECO:0000256" key="1">
    <source>
        <dbReference type="SAM" id="Phobius"/>
    </source>
</evidence>
<accession>I3R467</accession>
<dbReference type="EMBL" id="CP039139">
    <property type="protein sequence ID" value="QCQ75503.1"/>
    <property type="molecule type" value="Genomic_DNA"/>
</dbReference>
<reference evidence="2" key="1">
    <citation type="journal article" date="2012" name="Appl. Environ. Microbiol.">
        <title>Identification of the haloarchaeal phasin (PhaP) that functions in polyhydroxyalkanoate accumulation and granule formation in Haloferax mediterranei.</title>
        <authorList>
            <person name="Cai S."/>
            <person name="Cai L."/>
            <person name="Liu H."/>
            <person name="Liu X."/>
            <person name="Han J."/>
            <person name="Zhou J."/>
            <person name="Xiang H."/>
        </authorList>
    </citation>
    <scope>NUCLEOTIDE SEQUENCE</scope>
    <source>
        <strain evidence="2">CGMCC 1.2087</strain>
    </source>
</reference>
<dbReference type="AlphaFoldDB" id="I3R467"/>
<protein>
    <submittedName>
        <fullName evidence="2">Uncharacterized protein</fullName>
    </submittedName>
</protein>
<evidence type="ECO:0000313" key="2">
    <source>
        <dbReference type="EMBL" id="AFK19027.1"/>
    </source>
</evidence>
<dbReference type="HOGENOM" id="CLU_2565619_0_0_2"/>
<dbReference type="KEGG" id="hme:HFX_1315"/>
<evidence type="ECO:0000313" key="5">
    <source>
        <dbReference type="Proteomes" id="UP000006469"/>
    </source>
</evidence>
<organism evidence="2 5">
    <name type="scientific">Haloferax mediterranei (strain ATCC 33500 / DSM 1411 / JCM 8866 / NBRC 14739 / NCIMB 2177 / R-4)</name>
    <name type="common">Halobacterium mediterranei</name>
    <dbReference type="NCBI Taxonomy" id="523841"/>
    <lineage>
        <taxon>Archaea</taxon>
        <taxon>Methanobacteriati</taxon>
        <taxon>Methanobacteriota</taxon>
        <taxon>Stenosarchaea group</taxon>
        <taxon>Halobacteria</taxon>
        <taxon>Halobacteriales</taxon>
        <taxon>Haloferacaceae</taxon>
        <taxon>Haloferax</taxon>
    </lineage>
</organism>
<dbReference type="Proteomes" id="UP000299011">
    <property type="component" value="Chromosome"/>
</dbReference>
<evidence type="ECO:0000313" key="6">
    <source>
        <dbReference type="Proteomes" id="UP000027075"/>
    </source>
</evidence>
<keyword evidence="1" id="KW-0472">Membrane</keyword>
<dbReference type="Proteomes" id="UP000006469">
    <property type="component" value="Chromosome"/>
</dbReference>
<reference evidence="4 7" key="5">
    <citation type="submission" date="2019-04" db="EMBL/GenBank/DDBJ databases">
        <title>Methylomes of two halophilic Archaea, Haloarcula marismortui and Haloferax mediterranei.</title>
        <authorList>
            <person name="DasSarma S."/>
            <person name="DasSarma P."/>
            <person name="DasSarma S."/>
            <person name="Fomenkov A."/>
            <person name="Vincze T."/>
            <person name="Anton B.P."/>
            <person name="Roberts R.J."/>
        </authorList>
    </citation>
    <scope>NUCLEOTIDE SEQUENCE [LARGE SCALE GENOMIC DNA]</scope>
    <source>
        <strain evidence="4">ATCC 33500</strain>
        <strain evidence="7">ATCC 33500 / DSM 1411 / JCM 8866 / NBRC 14739 / NCIMB 2177 / R-4</strain>
    </source>
</reference>
<keyword evidence="1" id="KW-1133">Transmembrane helix</keyword>
<dbReference type="EMBL" id="CP007551">
    <property type="protein sequence ID" value="AHZ21613.1"/>
    <property type="molecule type" value="Genomic_DNA"/>
</dbReference>
<dbReference type="Proteomes" id="UP000027075">
    <property type="component" value="Chromosome"/>
</dbReference>
<keyword evidence="1" id="KW-0812">Transmembrane</keyword>
<evidence type="ECO:0000313" key="4">
    <source>
        <dbReference type="EMBL" id="QCQ75503.1"/>
    </source>
</evidence>
<dbReference type="OrthoDB" id="378023at2157"/>
<dbReference type="RefSeq" id="WP_014732270.1">
    <property type="nucleotide sequence ID" value="NC_017941.2"/>
</dbReference>
<reference evidence="2" key="4">
    <citation type="submission" date="2014-05" db="EMBL/GenBank/DDBJ databases">
        <authorList>
            <person name="Wang L."/>
            <person name="Yang H."/>
            <person name="Xiang H."/>
        </authorList>
    </citation>
    <scope>NUCLEOTIDE SEQUENCE</scope>
    <source>
        <strain>CGMCC 1.2087</strain>
    </source>
</reference>
<gene>
    <name evidence="2" type="ordered locus">HFX_1315</name>
    <name evidence="3" type="ORF">BM92_02605</name>
    <name evidence="4" type="ORF">E6P09_09590</name>
</gene>
<reference evidence="3 6" key="3">
    <citation type="submission" date="2014-04" db="EMBL/GenBank/DDBJ databases">
        <title>Transcriptional profiles of Haloferax mediterranei on the basis of nitrogen availability.</title>
        <authorList>
            <person name="Bautista V."/>
        </authorList>
    </citation>
    <scope>NUCLEOTIDE SEQUENCE [LARGE SCALE GENOMIC DNA]</scope>
    <source>
        <strain evidence="3">ATCC 33500</strain>
        <strain evidence="6">ATCC 33500 / DSM 1411 / JCM 8866 / NBRC 14739 / NCIMB 2177 / R-4</strain>
    </source>
</reference>
<dbReference type="EMBL" id="CP001868">
    <property type="protein sequence ID" value="AFK19027.1"/>
    <property type="molecule type" value="Genomic_DNA"/>
</dbReference>
<evidence type="ECO:0000313" key="3">
    <source>
        <dbReference type="EMBL" id="AHZ21613.1"/>
    </source>
</evidence>
<dbReference type="STRING" id="523841.HFX_1315"/>
<sequence>MIHRLQTSWARLVQAEDSLDGRERALLDLVFIDWLLVAVMVAPTSKHVSLPPVVSEVATYLAIGMVTTTVALPLVAEVLDR</sequence>
<dbReference type="GeneID" id="40156669"/>
<reference evidence="2 5" key="2">
    <citation type="journal article" date="2012" name="J. Bacteriol.">
        <title>Complete genome sequence of the metabolically versatile halophilic archaeon Haloferax mediterranei, a poly(3-hydroxybutyrate-co-3-hydroxyvalerate) producer.</title>
        <authorList>
            <person name="Han J."/>
            <person name="Zhang F."/>
            <person name="Hou J."/>
            <person name="Liu X."/>
            <person name="Li M."/>
            <person name="Liu H."/>
            <person name="Cai L."/>
            <person name="Zhang B."/>
            <person name="Chen Y."/>
            <person name="Zhou J."/>
            <person name="Hu S."/>
            <person name="Xiang H."/>
        </authorList>
    </citation>
    <scope>NUCLEOTIDE SEQUENCE [LARGE SCALE GENOMIC DNA]</scope>
    <source>
        <strain evidence="5">ATCC 33500 / DSM 1411 / JCM 8866 / NBRC 14739 / NCIMB 2177 / R-4</strain>
        <strain evidence="2">CGMCC 1.2087</strain>
    </source>
</reference>